<evidence type="ECO:0008006" key="4">
    <source>
        <dbReference type="Google" id="ProtNLM"/>
    </source>
</evidence>
<evidence type="ECO:0000313" key="2">
    <source>
        <dbReference type="EMBL" id="GAA2069306.1"/>
    </source>
</evidence>
<comment type="caution">
    <text evidence="2">The sequence shown here is derived from an EMBL/GenBank/DDBJ whole genome shotgun (WGS) entry which is preliminary data.</text>
</comment>
<evidence type="ECO:0000313" key="3">
    <source>
        <dbReference type="Proteomes" id="UP001501480"/>
    </source>
</evidence>
<evidence type="ECO:0000256" key="1">
    <source>
        <dbReference type="SAM" id="MobiDB-lite"/>
    </source>
</evidence>
<protein>
    <recommendedName>
        <fullName evidence="4">DUF1992 domain-containing protein</fullName>
    </recommendedName>
</protein>
<accession>A0ABN2VQM5</accession>
<organism evidence="2 3">
    <name type="scientific">Aeromicrobium halocynthiae</name>
    <dbReference type="NCBI Taxonomy" id="560557"/>
    <lineage>
        <taxon>Bacteria</taxon>
        <taxon>Bacillati</taxon>
        <taxon>Actinomycetota</taxon>
        <taxon>Actinomycetes</taxon>
        <taxon>Propionibacteriales</taxon>
        <taxon>Nocardioidaceae</taxon>
        <taxon>Aeromicrobium</taxon>
    </lineage>
</organism>
<reference evidence="2 3" key="1">
    <citation type="journal article" date="2019" name="Int. J. Syst. Evol. Microbiol.">
        <title>The Global Catalogue of Microorganisms (GCM) 10K type strain sequencing project: providing services to taxonomists for standard genome sequencing and annotation.</title>
        <authorList>
            <consortium name="The Broad Institute Genomics Platform"/>
            <consortium name="The Broad Institute Genome Sequencing Center for Infectious Disease"/>
            <person name="Wu L."/>
            <person name="Ma J."/>
        </authorList>
    </citation>
    <scope>NUCLEOTIDE SEQUENCE [LARGE SCALE GENOMIC DNA]</scope>
    <source>
        <strain evidence="2 3">JCM 15749</strain>
    </source>
</reference>
<proteinExistence type="predicted"/>
<feature type="region of interest" description="Disordered" evidence="1">
    <location>
        <begin position="1"/>
        <end position="20"/>
    </location>
</feature>
<gene>
    <name evidence="2" type="ORF">GCM10009821_02060</name>
</gene>
<keyword evidence="3" id="KW-1185">Reference proteome</keyword>
<dbReference type="EMBL" id="BAAAPY010000001">
    <property type="protein sequence ID" value="GAA2069306.1"/>
    <property type="molecule type" value="Genomic_DNA"/>
</dbReference>
<name>A0ABN2VQM5_9ACTN</name>
<dbReference type="Proteomes" id="UP001501480">
    <property type="component" value="Unassembled WGS sequence"/>
</dbReference>
<feature type="compositionally biased region" description="Basic and acidic residues" evidence="1">
    <location>
        <begin position="7"/>
        <end position="20"/>
    </location>
</feature>
<sequence>MTCAPRLDPRGRDDDGEDTHARARRLRAERSGLWVELEVQRAIRRGDFDDLPGAGKRDDADASTAGVAGVMMEGCPPPRTVCSRRAGGCRWCRRSVRFAAVRATPPSCGTARGGG</sequence>